<protein>
    <submittedName>
        <fullName evidence="3">Mucin-5AC</fullName>
    </submittedName>
</protein>
<dbReference type="InParanoid" id="A0A6P8ZIX4"/>
<feature type="compositionally biased region" description="Low complexity" evidence="1">
    <location>
        <begin position="363"/>
        <end position="376"/>
    </location>
</feature>
<name>A0A6P8ZIX4_THRPL</name>
<feature type="compositionally biased region" description="Polar residues" evidence="1">
    <location>
        <begin position="844"/>
        <end position="853"/>
    </location>
</feature>
<feature type="region of interest" description="Disordered" evidence="1">
    <location>
        <begin position="486"/>
        <end position="513"/>
    </location>
</feature>
<feature type="region of interest" description="Disordered" evidence="1">
    <location>
        <begin position="906"/>
        <end position="1048"/>
    </location>
</feature>
<dbReference type="PANTHER" id="PTHR37970">
    <property type="entry name" value="PROTEIN CBG08587"/>
    <property type="match status" value="1"/>
</dbReference>
<dbReference type="GeneID" id="117641285"/>
<evidence type="ECO:0000256" key="1">
    <source>
        <dbReference type="SAM" id="MobiDB-lite"/>
    </source>
</evidence>
<sequence length="1473" mass="152796">MGSTRCRHFVQNAWKKDLCSNCFKGRDEHAAPVRLVPRTIVPPPAPTQGILKGQKWTRSKTHRVYFPAEECEVIGEGGEDAGPPSDDDSDDQDDADWGKPVVEDDPQEQEQARLLQALTRSNTDFNSVAANLEGTAPSPPAAAKTSSGSTASSKQQRAQSALQLGRPQTDAEGRKQTLLVSVQPFGKPAATTTAPASTPAAAVSTAPAPAQPEHVTKIPVATPPSSAACNGVVLKSIVHTGEDAPSPSPPPATKVPSGDATPAAAPTPDPAPARPAPTLLKLNDAQTGKHAVTASTPAPLSSKHMFLKSFVEPAEAPTVCVSAATIQDSAAKTTASSPSPTASPARSSPASAVKTSPTNPVKATPAIPAKTTPASPVKTTPATIVKSSPTSQIKTAPASPAKTSPAAKTTPTMTSTTTVTGGSTARREGKRTHITRGTPISKNNEMLLKTKFIPLRTSTIINNNNNKRNSEDSKLRGDPVMLIEAKQLDSSDEDERPYSNVQVQSHKNLDDAPGAQTKRLASLLAPLGVADVSVGSRELAGEPDGRADPDSSSESGSEPPALPQSPPPAVDPRPSFLHGLTARLAANNNAATITASATAGSPAAEKPRVPFKSSTVVQAATAQQLHQQRWSQVISTQPKTVTAVEPPQVALGHSVTLGAHSGHSIAQALAQANSFVSMSPNAGQGQPQPSPRRALSMSTDSLSGGLSPTKHPMMYDTERKKPGTKVRFSLRKFLGLSKDGGSLRGDGGPGSGFADGGLSSLGSSPDPLAPPQPRPRPRLEIIHPSDLSGRGVEVLRASGVEAPLRRNSDAASVVDGAGLSAGSDYSGDNGVKGRPTKPPPPPRSQSLENDVTVSPSRPSRPPPPKSAHVDLLMRRHSPSAAPSPAPSTAPGHSVYANIAPAAEALARSSVAPTKPQRTGSVRDATGDSPRRTPSANPGSAGSNADPVKQEAATRSCSLSSQPEDSGYESVELSDSTQPQSMTDSENVYECVNSTGERSSSPECDSKNSGVAAGEGGVGVGMAGTTLRAGSSSGAADRPTSSSTHYCGSETESDIYSPYSFYGGSDEGDEGEADSAWKWRSRARKGRSVVHKSMEDNYDAVVGANLEALAQLFEQIRTGPTVPSALRPLKTSSALNWCDFSVTPSTQSQPAPVVAGRWVFLSAQWDGHPVTVGVLPDGSAGCAKAWRGGGRGAFPFALMPITEFCDRVPASCLPAAAARTSGTQLEALVAVLARARVDTLASYGSWLRAGTGAVDSDEDAAWREAGLALLQLLNALLALQALRQDQAVHPDSVVFLRDPGQAAAQSHDEHHDSTPQLALLHGMGTTASTDADVTRSLCACALAGVRALLPGAPPSPLLCSLLEAKVSEDEAEPSAASEAEQGGLSRAKAVLEYWLWGPAEAVSSLAALQRWLDLERATVLHRLVCARAAAGPHHRLAIQQQSHLLFLVHTSAATMCDASRLLESARVSPLETTT</sequence>
<feature type="compositionally biased region" description="Low complexity" evidence="1">
    <location>
        <begin position="188"/>
        <end position="208"/>
    </location>
</feature>
<feature type="compositionally biased region" description="Gly residues" evidence="1">
    <location>
        <begin position="742"/>
        <end position="755"/>
    </location>
</feature>
<feature type="compositionally biased region" description="Polar residues" evidence="1">
    <location>
        <begin position="1027"/>
        <end position="1045"/>
    </location>
</feature>
<reference evidence="3" key="1">
    <citation type="submission" date="2025-08" db="UniProtKB">
        <authorList>
            <consortium name="RefSeq"/>
        </authorList>
    </citation>
    <scope>IDENTIFICATION</scope>
    <source>
        <tissue evidence="3">Total insect</tissue>
    </source>
</reference>
<feature type="compositionally biased region" description="Polar residues" evidence="1">
    <location>
        <begin position="931"/>
        <end position="942"/>
    </location>
</feature>
<feature type="region of interest" description="Disordered" evidence="1">
    <location>
        <begin position="815"/>
        <end position="868"/>
    </location>
</feature>
<feature type="compositionally biased region" description="Pro residues" evidence="1">
    <location>
        <begin position="560"/>
        <end position="571"/>
    </location>
</feature>
<dbReference type="KEGG" id="tpal:117641285"/>
<proteinExistence type="predicted"/>
<feature type="region of interest" description="Disordered" evidence="1">
    <location>
        <begin position="130"/>
        <end position="223"/>
    </location>
</feature>
<feature type="compositionally biased region" description="Low complexity" evidence="1">
    <location>
        <begin position="550"/>
        <end position="559"/>
    </location>
</feature>
<feature type="region of interest" description="Disordered" evidence="1">
    <location>
        <begin position="677"/>
        <end position="785"/>
    </location>
</feature>
<dbReference type="FunCoup" id="A0A6P8ZIX4">
    <property type="interactions" value="25"/>
</dbReference>
<keyword evidence="2" id="KW-1185">Reference proteome</keyword>
<feature type="compositionally biased region" description="Low complexity" evidence="1">
    <location>
        <begin position="141"/>
        <end position="154"/>
    </location>
</feature>
<feature type="compositionally biased region" description="Polar residues" evidence="1">
    <location>
        <begin position="377"/>
        <end position="394"/>
    </location>
</feature>
<feature type="compositionally biased region" description="Polar residues" evidence="1">
    <location>
        <begin position="677"/>
        <end position="687"/>
    </location>
</feature>
<accession>A0A6P8ZIX4</accession>
<dbReference type="PANTHER" id="PTHR37970:SF1">
    <property type="entry name" value="SERINE-RICH ADHESIN FOR PLATELETS"/>
    <property type="match status" value="1"/>
</dbReference>
<feature type="compositionally biased region" description="Acidic residues" evidence="1">
    <location>
        <begin position="74"/>
        <end position="95"/>
    </location>
</feature>
<feature type="compositionally biased region" description="Polar residues" evidence="1">
    <location>
        <begin position="696"/>
        <end position="706"/>
    </location>
</feature>
<evidence type="ECO:0000313" key="3">
    <source>
        <dbReference type="RefSeq" id="XP_034234359.1"/>
    </source>
</evidence>
<feature type="compositionally biased region" description="Polar residues" evidence="1">
    <location>
        <begin position="972"/>
        <end position="1008"/>
    </location>
</feature>
<feature type="compositionally biased region" description="Low complexity" evidence="1">
    <location>
        <begin position="395"/>
        <end position="424"/>
    </location>
</feature>
<feature type="compositionally biased region" description="Polar residues" evidence="1">
    <location>
        <begin position="952"/>
        <end position="963"/>
    </location>
</feature>
<feature type="region of interest" description="Disordered" evidence="1">
    <location>
        <begin position="331"/>
        <end position="430"/>
    </location>
</feature>
<feature type="compositionally biased region" description="Low complexity" evidence="1">
    <location>
        <begin position="756"/>
        <end position="766"/>
    </location>
</feature>
<feature type="compositionally biased region" description="Basic and acidic residues" evidence="1">
    <location>
        <begin position="539"/>
        <end position="549"/>
    </location>
</feature>
<dbReference type="Proteomes" id="UP000515158">
    <property type="component" value="Unplaced"/>
</dbReference>
<feature type="region of interest" description="Disordered" evidence="1">
    <location>
        <begin position="538"/>
        <end position="575"/>
    </location>
</feature>
<feature type="compositionally biased region" description="Gly residues" evidence="1">
    <location>
        <begin position="1012"/>
        <end position="1021"/>
    </location>
</feature>
<dbReference type="OrthoDB" id="6381867at2759"/>
<organism evidence="3">
    <name type="scientific">Thrips palmi</name>
    <name type="common">Melon thrips</name>
    <dbReference type="NCBI Taxonomy" id="161013"/>
    <lineage>
        <taxon>Eukaryota</taxon>
        <taxon>Metazoa</taxon>
        <taxon>Ecdysozoa</taxon>
        <taxon>Arthropoda</taxon>
        <taxon>Hexapoda</taxon>
        <taxon>Insecta</taxon>
        <taxon>Pterygota</taxon>
        <taxon>Neoptera</taxon>
        <taxon>Paraneoptera</taxon>
        <taxon>Thysanoptera</taxon>
        <taxon>Terebrantia</taxon>
        <taxon>Thripoidea</taxon>
        <taxon>Thripidae</taxon>
        <taxon>Thrips</taxon>
    </lineage>
</organism>
<feature type="compositionally biased region" description="Low complexity" evidence="1">
    <location>
        <begin position="331"/>
        <end position="352"/>
    </location>
</feature>
<evidence type="ECO:0000313" key="2">
    <source>
        <dbReference type="Proteomes" id="UP000515158"/>
    </source>
</evidence>
<feature type="region of interest" description="Disordered" evidence="1">
    <location>
        <begin position="238"/>
        <end position="279"/>
    </location>
</feature>
<dbReference type="RefSeq" id="XP_034234359.1">
    <property type="nucleotide sequence ID" value="XM_034378468.1"/>
</dbReference>
<feature type="region of interest" description="Disordered" evidence="1">
    <location>
        <begin position="74"/>
        <end position="109"/>
    </location>
</feature>
<feature type="compositionally biased region" description="Pro residues" evidence="1">
    <location>
        <begin position="265"/>
        <end position="275"/>
    </location>
</feature>
<gene>
    <name evidence="3" type="primary">LOC117641285</name>
</gene>